<dbReference type="Proteomes" id="UP001500635">
    <property type="component" value="Unassembled WGS sequence"/>
</dbReference>
<dbReference type="InterPro" id="IPR055344">
    <property type="entry name" value="SecD_SecF_C_bact"/>
</dbReference>
<feature type="region of interest" description="Disordered" evidence="10">
    <location>
        <begin position="350"/>
        <end position="371"/>
    </location>
</feature>
<keyword evidence="2 9" id="KW-0813">Transport</keyword>
<comment type="function">
    <text evidence="9">Part of the Sec protein translocase complex. Interacts with the SecYEG preprotein conducting channel. SecDF uses the proton motive force (PMF) to complete protein translocation after the ATP-dependent function of SecA.</text>
</comment>
<dbReference type="PANTHER" id="PTHR30081:SF8">
    <property type="entry name" value="PROTEIN TRANSLOCASE SUBUNIT SECF"/>
    <property type="match status" value="1"/>
</dbReference>
<feature type="transmembrane region" description="Helical" evidence="9">
    <location>
        <begin position="297"/>
        <end position="318"/>
    </location>
</feature>
<dbReference type="PANTHER" id="PTHR30081">
    <property type="entry name" value="PROTEIN-EXPORT MEMBRANE PROTEIN SEC"/>
    <property type="match status" value="1"/>
</dbReference>
<evidence type="ECO:0000256" key="9">
    <source>
        <dbReference type="HAMAP-Rule" id="MF_01464"/>
    </source>
</evidence>
<evidence type="ECO:0000256" key="4">
    <source>
        <dbReference type="ARBA" id="ARBA00022692"/>
    </source>
</evidence>
<name>A0ABP8KER4_9ACTN</name>
<dbReference type="RefSeq" id="WP_345000771.1">
    <property type="nucleotide sequence ID" value="NZ_BAABFR010000123.1"/>
</dbReference>
<dbReference type="HAMAP" id="MF_01464_B">
    <property type="entry name" value="SecF_B"/>
    <property type="match status" value="1"/>
</dbReference>
<evidence type="ECO:0000256" key="7">
    <source>
        <dbReference type="ARBA" id="ARBA00023010"/>
    </source>
</evidence>
<evidence type="ECO:0000256" key="6">
    <source>
        <dbReference type="ARBA" id="ARBA00022989"/>
    </source>
</evidence>
<evidence type="ECO:0000256" key="8">
    <source>
        <dbReference type="ARBA" id="ARBA00023136"/>
    </source>
</evidence>
<evidence type="ECO:0000256" key="10">
    <source>
        <dbReference type="SAM" id="MobiDB-lite"/>
    </source>
</evidence>
<feature type="transmembrane region" description="Helical" evidence="9">
    <location>
        <begin position="266"/>
        <end position="285"/>
    </location>
</feature>
<accession>A0ABP8KER4</accession>
<comment type="subcellular location">
    <subcellularLocation>
        <location evidence="1 9">Cell membrane</location>
        <topology evidence="1 9">Multi-pass membrane protein</topology>
    </subcellularLocation>
</comment>
<dbReference type="EMBL" id="BAABFR010000123">
    <property type="protein sequence ID" value="GAA4404463.1"/>
    <property type="molecule type" value="Genomic_DNA"/>
</dbReference>
<dbReference type="InterPro" id="IPR022645">
    <property type="entry name" value="SecD/SecF_bac"/>
</dbReference>
<dbReference type="InterPro" id="IPR022813">
    <property type="entry name" value="SecD/SecF_arch_bac"/>
</dbReference>
<dbReference type="InterPro" id="IPR048634">
    <property type="entry name" value="SecD_SecF_C"/>
</dbReference>
<dbReference type="InterPro" id="IPR005665">
    <property type="entry name" value="SecF_bac"/>
</dbReference>
<reference evidence="13" key="1">
    <citation type="journal article" date="2019" name="Int. J. Syst. Evol. Microbiol.">
        <title>The Global Catalogue of Microorganisms (GCM) 10K type strain sequencing project: providing services to taxonomists for standard genome sequencing and annotation.</title>
        <authorList>
            <consortium name="The Broad Institute Genomics Platform"/>
            <consortium name="The Broad Institute Genome Sequencing Center for Infectious Disease"/>
            <person name="Wu L."/>
            <person name="Ma J."/>
        </authorList>
    </citation>
    <scope>NUCLEOTIDE SEQUENCE [LARGE SCALE GENOMIC DNA]</scope>
    <source>
        <strain evidence="13">JCM 17688</strain>
    </source>
</reference>
<feature type="transmembrane region" description="Helical" evidence="9">
    <location>
        <begin position="208"/>
        <end position="229"/>
    </location>
</feature>
<keyword evidence="13" id="KW-1185">Reference proteome</keyword>
<evidence type="ECO:0000256" key="1">
    <source>
        <dbReference type="ARBA" id="ARBA00004651"/>
    </source>
</evidence>
<evidence type="ECO:0000313" key="13">
    <source>
        <dbReference type="Proteomes" id="UP001500635"/>
    </source>
</evidence>
<organism evidence="12 13">
    <name type="scientific">Tsukamurella soli</name>
    <dbReference type="NCBI Taxonomy" id="644556"/>
    <lineage>
        <taxon>Bacteria</taxon>
        <taxon>Bacillati</taxon>
        <taxon>Actinomycetota</taxon>
        <taxon>Actinomycetes</taxon>
        <taxon>Mycobacteriales</taxon>
        <taxon>Tsukamurellaceae</taxon>
        <taxon>Tsukamurella</taxon>
    </lineage>
</organism>
<feature type="transmembrane region" description="Helical" evidence="9">
    <location>
        <begin position="30"/>
        <end position="51"/>
    </location>
</feature>
<keyword evidence="8 9" id="KW-0472">Membrane</keyword>
<evidence type="ECO:0000259" key="11">
    <source>
        <dbReference type="Pfam" id="PF02355"/>
    </source>
</evidence>
<comment type="caution">
    <text evidence="12">The sequence shown here is derived from an EMBL/GenBank/DDBJ whole genome shotgun (WGS) entry which is preliminary data.</text>
</comment>
<feature type="transmembrane region" description="Helical" evidence="9">
    <location>
        <begin position="180"/>
        <end position="202"/>
    </location>
</feature>
<proteinExistence type="inferred from homology"/>
<protein>
    <recommendedName>
        <fullName evidence="9">Protein-export membrane protein SecF</fullName>
    </recommendedName>
</protein>
<keyword evidence="4 9" id="KW-0812">Transmembrane</keyword>
<feature type="transmembrane region" description="Helical" evidence="9">
    <location>
        <begin position="152"/>
        <end position="173"/>
    </location>
</feature>
<evidence type="ECO:0000256" key="5">
    <source>
        <dbReference type="ARBA" id="ARBA00022927"/>
    </source>
</evidence>
<keyword evidence="5 9" id="KW-0653">Protein transport</keyword>
<dbReference type="NCBIfam" id="TIGR00916">
    <property type="entry name" value="2A0604s01"/>
    <property type="match status" value="1"/>
</dbReference>
<evidence type="ECO:0000313" key="12">
    <source>
        <dbReference type="EMBL" id="GAA4404463.1"/>
    </source>
</evidence>
<evidence type="ECO:0000256" key="3">
    <source>
        <dbReference type="ARBA" id="ARBA00022475"/>
    </source>
</evidence>
<keyword evidence="3 9" id="KW-1003">Cell membrane</keyword>
<dbReference type="InterPro" id="IPR022646">
    <property type="entry name" value="SecD/SecF_CS"/>
</dbReference>
<keyword evidence="7 9" id="KW-0811">Translocation</keyword>
<evidence type="ECO:0000256" key="2">
    <source>
        <dbReference type="ARBA" id="ARBA00022448"/>
    </source>
</evidence>
<keyword evidence="6 9" id="KW-1133">Transmembrane helix</keyword>
<gene>
    <name evidence="9" type="primary">secF</name>
    <name evidence="12" type="ORF">GCM10023147_46980</name>
</gene>
<dbReference type="Gene3D" id="1.20.1640.10">
    <property type="entry name" value="Multidrug efflux transporter AcrB transmembrane domain"/>
    <property type="match status" value="1"/>
</dbReference>
<comment type="subunit">
    <text evidence="9">Forms a complex with SecD. Part of the essential Sec protein translocation apparatus which comprises SecA, SecYEG and auxiliary proteins SecDF. Other proteins may also be involved.</text>
</comment>
<dbReference type="PRINTS" id="PR01755">
    <property type="entry name" value="SECFTRNLCASE"/>
</dbReference>
<dbReference type="SUPFAM" id="SSF82866">
    <property type="entry name" value="Multidrug efflux transporter AcrB transmembrane domain"/>
    <property type="match status" value="1"/>
</dbReference>
<feature type="domain" description="Protein export membrane protein SecD/SecF C-terminal" evidence="11">
    <location>
        <begin position="136"/>
        <end position="320"/>
    </location>
</feature>
<feature type="compositionally biased region" description="Basic residues" evidence="10">
    <location>
        <begin position="362"/>
        <end position="371"/>
    </location>
</feature>
<dbReference type="NCBIfam" id="TIGR00966">
    <property type="entry name" value="transloc_SecF"/>
    <property type="match status" value="1"/>
</dbReference>
<sequence length="371" mass="39617">MTLTAAPQHGFLSRLYTGTGAFAIVGRRRLWFGITGVIVAVAIIGIIVRGFTLSIDFRGGTQVSFPVSGQVDTSQVTDVFTKAVGHAPETVQTAGSGSTETYQIAAAQLDNAQISAARSALFDAFHPRDRGGAASESSISFSDVSSTWGAQITHKALVALIVFLVIVTAYIALRFREWAMALAALASLFFDVVVTAGVYAWVGFEVSPATVIGLLTILGFSLYDTVVVFDKVEENVRGVLHTTRRTYAEQANLAVNQTLMRSINTTVISVLPVLSLMVIAAWMLGVGTLNDLGLVQLVGVIVGTYSSIFFATPLLVALKEQTPEIRRHTAKVLARRARVDAGEPADAVPLVAEVTGPAPRPSTKRARRARR</sequence>
<dbReference type="Pfam" id="PF02355">
    <property type="entry name" value="SecD_SecF_C"/>
    <property type="match status" value="1"/>
</dbReference>
<comment type="similarity">
    <text evidence="9">Belongs to the SecD/SecF family. SecF subfamily.</text>
</comment>
<dbReference type="Pfam" id="PF07549">
    <property type="entry name" value="Sec_GG"/>
    <property type="match status" value="1"/>
</dbReference>